<keyword evidence="5" id="KW-0808">Transferase</keyword>
<dbReference type="InterPro" id="IPR017853">
    <property type="entry name" value="GH"/>
</dbReference>
<evidence type="ECO:0000256" key="5">
    <source>
        <dbReference type="ARBA" id="ARBA00022679"/>
    </source>
</evidence>
<dbReference type="SUPFAM" id="SSF51445">
    <property type="entry name" value="(Trans)glycosidases"/>
    <property type="match status" value="1"/>
</dbReference>
<dbReference type="GO" id="GO:0004134">
    <property type="term" value="F:4-alpha-glucanotransferase activity"/>
    <property type="evidence" value="ECO:0007669"/>
    <property type="project" value="UniProtKB-EC"/>
</dbReference>
<gene>
    <name evidence="9" type="ORF">HK097_004763</name>
</gene>
<dbReference type="Gene3D" id="3.20.20.80">
    <property type="entry name" value="Glycosidases"/>
    <property type="match status" value="1"/>
</dbReference>
<dbReference type="Proteomes" id="UP001212841">
    <property type="component" value="Unassembled WGS sequence"/>
</dbReference>
<comment type="catalytic activity">
    <reaction evidence="1">
        <text>Transfers a segment of a (1-&gt;4)-alpha-D-glucan to a new position in an acceptor, which may be glucose or a (1-&gt;4)-alpha-D-glucan.</text>
        <dbReference type="EC" id="2.4.1.25"/>
    </reaction>
</comment>
<comment type="caution">
    <text evidence="9">The sequence shown here is derived from an EMBL/GenBank/DDBJ whole genome shotgun (WGS) entry which is preliminary data.</text>
</comment>
<dbReference type="PANTHER" id="PTHR32438:SF5">
    <property type="entry name" value="4-ALPHA-GLUCANOTRANSFERASE DPE1, CHLOROPLASTIC_AMYLOPLASTIC"/>
    <property type="match status" value="1"/>
</dbReference>
<evidence type="ECO:0000313" key="10">
    <source>
        <dbReference type="Proteomes" id="UP001212841"/>
    </source>
</evidence>
<evidence type="ECO:0000256" key="8">
    <source>
        <dbReference type="ARBA" id="ARBA00031501"/>
    </source>
</evidence>
<dbReference type="EMBL" id="JADGJD010000226">
    <property type="protein sequence ID" value="KAJ3053211.1"/>
    <property type="molecule type" value="Genomic_DNA"/>
</dbReference>
<dbReference type="Pfam" id="PF02446">
    <property type="entry name" value="Glyco_hydro_77"/>
    <property type="match status" value="1"/>
</dbReference>
<keyword evidence="10" id="KW-1185">Reference proteome</keyword>
<feature type="non-terminal residue" evidence="9">
    <location>
        <position position="1"/>
    </location>
</feature>
<evidence type="ECO:0000256" key="1">
    <source>
        <dbReference type="ARBA" id="ARBA00000439"/>
    </source>
</evidence>
<reference evidence="9" key="1">
    <citation type="submission" date="2020-05" db="EMBL/GenBank/DDBJ databases">
        <title>Phylogenomic resolution of chytrid fungi.</title>
        <authorList>
            <person name="Stajich J.E."/>
            <person name="Amses K."/>
            <person name="Simmons R."/>
            <person name="Seto K."/>
            <person name="Myers J."/>
            <person name="Bonds A."/>
            <person name="Quandt C.A."/>
            <person name="Barry K."/>
            <person name="Liu P."/>
            <person name="Grigoriev I."/>
            <person name="Longcore J.E."/>
            <person name="James T.Y."/>
        </authorList>
    </citation>
    <scope>NUCLEOTIDE SEQUENCE</scope>
    <source>
        <strain evidence="9">JEL0318</strain>
    </source>
</reference>
<keyword evidence="6" id="KW-0119">Carbohydrate metabolism</keyword>
<evidence type="ECO:0000256" key="2">
    <source>
        <dbReference type="ARBA" id="ARBA00005684"/>
    </source>
</evidence>
<evidence type="ECO:0000256" key="6">
    <source>
        <dbReference type="ARBA" id="ARBA00023277"/>
    </source>
</evidence>
<evidence type="ECO:0000256" key="7">
    <source>
        <dbReference type="ARBA" id="ARBA00031423"/>
    </source>
</evidence>
<name>A0AAD5SEP1_9FUNG</name>
<evidence type="ECO:0000313" key="9">
    <source>
        <dbReference type="EMBL" id="KAJ3053211.1"/>
    </source>
</evidence>
<keyword evidence="4" id="KW-0328">Glycosyltransferase</keyword>
<dbReference type="InterPro" id="IPR003385">
    <property type="entry name" value="Glyco_hydro_77"/>
</dbReference>
<dbReference type="EC" id="2.4.1.25" evidence="3"/>
<evidence type="ECO:0000256" key="3">
    <source>
        <dbReference type="ARBA" id="ARBA00012560"/>
    </source>
</evidence>
<evidence type="ECO:0000256" key="4">
    <source>
        <dbReference type="ARBA" id="ARBA00022676"/>
    </source>
</evidence>
<dbReference type="AlphaFoldDB" id="A0AAD5SEP1"/>
<sequence length="144" mass="15664">MSPAATEPPLKMDLDLPTGDEPVEEVLEPKKRCAGVLVHPTSLPSPYGIGDIGKPTLDFLVWLNKGGQSLWQFLPLNPPDHGGSPYSTPSAMAANPILIALEPLVEVGLLQQSELADLQKADKPRVDYPTLTPIKRRLLRLARD</sequence>
<comment type="similarity">
    <text evidence="2">Belongs to the disproportionating enzyme family.</text>
</comment>
<dbReference type="PANTHER" id="PTHR32438">
    <property type="entry name" value="4-ALPHA-GLUCANOTRANSFERASE DPE1, CHLOROPLASTIC/AMYLOPLASTIC"/>
    <property type="match status" value="1"/>
</dbReference>
<proteinExistence type="inferred from homology"/>
<organism evidence="9 10">
    <name type="scientific">Rhizophlyctis rosea</name>
    <dbReference type="NCBI Taxonomy" id="64517"/>
    <lineage>
        <taxon>Eukaryota</taxon>
        <taxon>Fungi</taxon>
        <taxon>Fungi incertae sedis</taxon>
        <taxon>Chytridiomycota</taxon>
        <taxon>Chytridiomycota incertae sedis</taxon>
        <taxon>Chytridiomycetes</taxon>
        <taxon>Rhizophlyctidales</taxon>
        <taxon>Rhizophlyctidaceae</taxon>
        <taxon>Rhizophlyctis</taxon>
    </lineage>
</organism>
<accession>A0AAD5SEP1</accession>
<dbReference type="GO" id="GO:0005975">
    <property type="term" value="P:carbohydrate metabolic process"/>
    <property type="evidence" value="ECO:0007669"/>
    <property type="project" value="InterPro"/>
</dbReference>
<protein>
    <recommendedName>
        <fullName evidence="3">4-alpha-glucanotransferase</fullName>
        <ecNumber evidence="3">2.4.1.25</ecNumber>
    </recommendedName>
    <alternativeName>
        <fullName evidence="7">Amylomaltase</fullName>
    </alternativeName>
    <alternativeName>
        <fullName evidence="8">Disproportionating enzyme</fullName>
    </alternativeName>
</protein>